<organism evidence="2">
    <name type="scientific">Fusarium oxysporum (strain Fo5176)</name>
    <name type="common">Fusarium vascular wilt</name>
    <dbReference type="NCBI Taxonomy" id="660025"/>
    <lineage>
        <taxon>Eukaryota</taxon>
        <taxon>Fungi</taxon>
        <taxon>Dikarya</taxon>
        <taxon>Ascomycota</taxon>
        <taxon>Pezizomycotina</taxon>
        <taxon>Sordariomycetes</taxon>
        <taxon>Hypocreomycetidae</taxon>
        <taxon>Hypocreales</taxon>
        <taxon>Nectriaceae</taxon>
        <taxon>Fusarium</taxon>
        <taxon>Fusarium oxysporum species complex</taxon>
    </lineage>
</organism>
<dbReference type="EMBL" id="AFQF01002604">
    <property type="protein sequence ID" value="EGU79811.1"/>
    <property type="molecule type" value="Genomic_DNA"/>
</dbReference>
<sequence>MLQQNKDHPHDRKEIYEDIKAEQGKSMNIGKKSSEKKDSKDSQNSNVE</sequence>
<comment type="caution">
    <text evidence="2">The sequence shown here is derived from an EMBL/GenBank/DDBJ whole genome shotgun (WGS) entry which is preliminary data.</text>
</comment>
<dbReference type="AlphaFoldDB" id="F9FTE8"/>
<proteinExistence type="predicted"/>
<gene>
    <name evidence="2" type="ORF">FOXB_09670</name>
</gene>
<feature type="compositionally biased region" description="Basic and acidic residues" evidence="1">
    <location>
        <begin position="1"/>
        <end position="23"/>
    </location>
</feature>
<name>F9FTE8_FUSOF</name>
<feature type="compositionally biased region" description="Basic and acidic residues" evidence="1">
    <location>
        <begin position="32"/>
        <end position="41"/>
    </location>
</feature>
<accession>F9FTE8</accession>
<evidence type="ECO:0000313" key="2">
    <source>
        <dbReference type="EMBL" id="EGU79811.1"/>
    </source>
</evidence>
<protein>
    <submittedName>
        <fullName evidence="2">Uncharacterized protein</fullName>
    </submittedName>
</protein>
<feature type="region of interest" description="Disordered" evidence="1">
    <location>
        <begin position="1"/>
        <end position="48"/>
    </location>
</feature>
<reference evidence="2" key="1">
    <citation type="journal article" date="2012" name="Mol. Plant Microbe Interact.">
        <title>A highly conserved effector in Fusarium oxysporum is required for full virulence on Arabidopsis.</title>
        <authorList>
            <person name="Thatcher L.F."/>
            <person name="Gardiner D.M."/>
            <person name="Kazan K."/>
            <person name="Manners J."/>
        </authorList>
    </citation>
    <scope>NUCLEOTIDE SEQUENCE [LARGE SCALE GENOMIC DNA]</scope>
    <source>
        <strain evidence="2">Fo5176</strain>
    </source>
</reference>
<evidence type="ECO:0000256" key="1">
    <source>
        <dbReference type="SAM" id="MobiDB-lite"/>
    </source>
</evidence>